<feature type="chain" id="PRO_5040406501" evidence="1">
    <location>
        <begin position="22"/>
        <end position="335"/>
    </location>
</feature>
<dbReference type="GO" id="GO:0005737">
    <property type="term" value="C:cytoplasm"/>
    <property type="evidence" value="ECO:0007669"/>
    <property type="project" value="TreeGrafter"/>
</dbReference>
<dbReference type="EMBL" id="MU155234">
    <property type="protein sequence ID" value="KAF9478452.1"/>
    <property type="molecule type" value="Genomic_DNA"/>
</dbReference>
<dbReference type="PANTHER" id="PTHR19288">
    <property type="entry name" value="4-NITROPHENYLPHOSPHATASE-RELATED"/>
    <property type="match status" value="1"/>
</dbReference>
<dbReference type="Gene3D" id="3.40.50.1000">
    <property type="entry name" value="HAD superfamily/HAD-like"/>
    <property type="match status" value="2"/>
</dbReference>
<protein>
    <submittedName>
        <fullName evidence="2">HAD-like protein</fullName>
    </submittedName>
</protein>
<dbReference type="InterPro" id="IPR036412">
    <property type="entry name" value="HAD-like_sf"/>
</dbReference>
<reference evidence="2" key="1">
    <citation type="submission" date="2020-11" db="EMBL/GenBank/DDBJ databases">
        <authorList>
            <consortium name="DOE Joint Genome Institute"/>
            <person name="Ahrendt S."/>
            <person name="Riley R."/>
            <person name="Andreopoulos W."/>
            <person name="Labutti K."/>
            <person name="Pangilinan J."/>
            <person name="Ruiz-Duenas F.J."/>
            <person name="Barrasa J.M."/>
            <person name="Sanchez-Garcia M."/>
            <person name="Camarero S."/>
            <person name="Miyauchi S."/>
            <person name="Serrano A."/>
            <person name="Linde D."/>
            <person name="Babiker R."/>
            <person name="Drula E."/>
            <person name="Ayuso-Fernandez I."/>
            <person name="Pacheco R."/>
            <person name="Padilla G."/>
            <person name="Ferreira P."/>
            <person name="Barriuso J."/>
            <person name="Kellner H."/>
            <person name="Castanera R."/>
            <person name="Alfaro M."/>
            <person name="Ramirez L."/>
            <person name="Pisabarro A.G."/>
            <person name="Kuo A."/>
            <person name="Tritt A."/>
            <person name="Lipzen A."/>
            <person name="He G."/>
            <person name="Yan M."/>
            <person name="Ng V."/>
            <person name="Cullen D."/>
            <person name="Martin F."/>
            <person name="Rosso M.-N."/>
            <person name="Henrissat B."/>
            <person name="Hibbett D."/>
            <person name="Martinez A.T."/>
            <person name="Grigoriev I.V."/>
        </authorList>
    </citation>
    <scope>NUCLEOTIDE SEQUENCE</scope>
    <source>
        <strain evidence="2">CIRM-BRFM 674</strain>
    </source>
</reference>
<dbReference type="SUPFAM" id="SSF56784">
    <property type="entry name" value="HAD-like"/>
    <property type="match status" value="1"/>
</dbReference>
<comment type="caution">
    <text evidence="2">The sequence shown here is derived from an EMBL/GenBank/DDBJ whole genome shotgun (WGS) entry which is preliminary data.</text>
</comment>
<dbReference type="Pfam" id="PF13344">
    <property type="entry name" value="Hydrolase_6"/>
    <property type="match status" value="1"/>
</dbReference>
<dbReference type="GO" id="GO:0016791">
    <property type="term" value="F:phosphatase activity"/>
    <property type="evidence" value="ECO:0007669"/>
    <property type="project" value="TreeGrafter"/>
</dbReference>
<keyword evidence="3" id="KW-1185">Reference proteome</keyword>
<organism evidence="2 3">
    <name type="scientific">Pholiota conissans</name>
    <dbReference type="NCBI Taxonomy" id="109636"/>
    <lineage>
        <taxon>Eukaryota</taxon>
        <taxon>Fungi</taxon>
        <taxon>Dikarya</taxon>
        <taxon>Basidiomycota</taxon>
        <taxon>Agaricomycotina</taxon>
        <taxon>Agaricomycetes</taxon>
        <taxon>Agaricomycetidae</taxon>
        <taxon>Agaricales</taxon>
        <taxon>Agaricineae</taxon>
        <taxon>Strophariaceae</taxon>
        <taxon>Pholiota</taxon>
    </lineage>
</organism>
<evidence type="ECO:0000313" key="3">
    <source>
        <dbReference type="Proteomes" id="UP000807469"/>
    </source>
</evidence>
<dbReference type="Pfam" id="PF13242">
    <property type="entry name" value="Hydrolase_like"/>
    <property type="match status" value="1"/>
</dbReference>
<name>A0A9P5YZ60_9AGAR</name>
<keyword evidence="1" id="KW-0732">Signal</keyword>
<dbReference type="AlphaFoldDB" id="A0A9P5YZ60"/>
<dbReference type="Proteomes" id="UP000807469">
    <property type="component" value="Unassembled WGS sequence"/>
</dbReference>
<dbReference type="InterPro" id="IPR023214">
    <property type="entry name" value="HAD_sf"/>
</dbReference>
<feature type="signal peptide" evidence="1">
    <location>
        <begin position="1"/>
        <end position="21"/>
    </location>
</feature>
<proteinExistence type="predicted"/>
<sequence>MPTRKRPPILALLLDISGTLQIGSSPTKNAVDAFHRLRQSSIPFRLCSNSSKESTAALITRLDKMGFGISGADTDIRNKVNDKVGQRRVVWTSIGAVAQMVRDMGLKKPLLLLTDSASQEVLDAIDGRQKAEGASSEQPSAHDAVVVGLAPSHFDYPSLNTAFRTLKGETTPAEIPSSSIAVIQQAGANQSQVPLIATHKAKYVQTESGLSLGPGPFVTALEHASGVTALVVGKPTKAFFHMVIQDFTTDELGADAVGPADDGGNSPRGRIAVIGDDVEADLGEGAIELGLWRVLVRTGKYRPGDENRPGIVPPDEISDSFAEFIDSLFSDDKSL</sequence>
<evidence type="ECO:0000313" key="2">
    <source>
        <dbReference type="EMBL" id="KAF9478452.1"/>
    </source>
</evidence>
<dbReference type="PANTHER" id="PTHR19288:SF46">
    <property type="entry name" value="HALOACID DEHALOGENASE-LIKE HYDROLASE DOMAIN-CONTAINING PROTEIN 2"/>
    <property type="match status" value="1"/>
</dbReference>
<gene>
    <name evidence="2" type="ORF">BDN70DRAFT_808771</name>
</gene>
<dbReference type="OrthoDB" id="426235at2759"/>
<dbReference type="InterPro" id="IPR006357">
    <property type="entry name" value="HAD-SF_hydro_IIA"/>
</dbReference>
<evidence type="ECO:0000256" key="1">
    <source>
        <dbReference type="SAM" id="SignalP"/>
    </source>
</evidence>
<accession>A0A9P5YZ60</accession>